<dbReference type="InterPro" id="IPR007862">
    <property type="entry name" value="Adenylate_kinase_lid-dom"/>
</dbReference>
<dbReference type="FunFam" id="3.40.50.300:FF:000106">
    <property type="entry name" value="Adenylate kinase mitochondrial"/>
    <property type="match status" value="1"/>
</dbReference>
<dbReference type="Gene3D" id="6.10.250.2370">
    <property type="match status" value="1"/>
</dbReference>
<evidence type="ECO:0000256" key="2">
    <source>
        <dbReference type="ARBA" id="ARBA00022741"/>
    </source>
</evidence>
<dbReference type="InterPro" id="IPR033690">
    <property type="entry name" value="Adenylat_kinase_CS"/>
</dbReference>
<dbReference type="GeneID" id="94336571"/>
<dbReference type="Pfam" id="PF05191">
    <property type="entry name" value="ADK_lid"/>
    <property type="match status" value="1"/>
</dbReference>
<evidence type="ECO:0000259" key="5">
    <source>
        <dbReference type="Pfam" id="PF05191"/>
    </source>
</evidence>
<dbReference type="Gene3D" id="3.40.50.300">
    <property type="entry name" value="P-loop containing nucleotide triphosphate hydrolases"/>
    <property type="match status" value="1"/>
</dbReference>
<dbReference type="InterPro" id="IPR000850">
    <property type="entry name" value="Adenylat/UMP-CMP_kin"/>
</dbReference>
<evidence type="ECO:0000256" key="4">
    <source>
        <dbReference type="RuleBase" id="RU003330"/>
    </source>
</evidence>
<dbReference type="AlphaFoldDB" id="A0AAD9PIV4"/>
<evidence type="ECO:0000256" key="1">
    <source>
        <dbReference type="ARBA" id="ARBA00022679"/>
    </source>
</evidence>
<dbReference type="InterPro" id="IPR027417">
    <property type="entry name" value="P-loop_NTPase"/>
</dbReference>
<keyword evidence="3 4" id="KW-0418">Kinase</keyword>
<dbReference type="PROSITE" id="PS00113">
    <property type="entry name" value="ADENYLATE_KINASE"/>
    <property type="match status" value="1"/>
</dbReference>
<keyword evidence="1 4" id="KW-0808">Transferase</keyword>
<gene>
    <name evidence="6" type="ORF">BdWA1_002273</name>
</gene>
<dbReference type="EMBL" id="JALLKP010000003">
    <property type="protein sequence ID" value="KAK2195680.1"/>
    <property type="molecule type" value="Genomic_DNA"/>
</dbReference>
<dbReference type="GO" id="GO:0005524">
    <property type="term" value="F:ATP binding"/>
    <property type="evidence" value="ECO:0007669"/>
    <property type="project" value="InterPro"/>
</dbReference>
<comment type="caution">
    <text evidence="6">The sequence shown here is derived from an EMBL/GenBank/DDBJ whole genome shotgun (WGS) entry which is preliminary data.</text>
</comment>
<accession>A0AAD9PIV4</accession>
<sequence>MSKLEDFETAELLKELKRRYNCLGKPEGSFIFMGAPGSGKGTQSQKLKDSHCYCHISTGDLIRNAINSGKPLGLRVKHYLEKGHLVPDKEVLELVEDKISTQQCRRGFILDGFPRTEQQAKDLQKLLSSIGKKVNGVFLFNLPDEEIEKRVTGRRVHPGSGRTYHTIFKPPKVEGRDDITNEPLIHRKDDNLDVVKNRLAVYRKETVPVINHYKNSGLLKEIDASKNEQEINTIVQKIINEMKS</sequence>
<keyword evidence="2" id="KW-0547">Nucleotide-binding</keyword>
<dbReference type="GO" id="GO:0004017">
    <property type="term" value="F:AMP kinase activity"/>
    <property type="evidence" value="ECO:0007669"/>
    <property type="project" value="InterPro"/>
</dbReference>
<dbReference type="NCBIfam" id="NF001381">
    <property type="entry name" value="PRK00279.1-3"/>
    <property type="match status" value="1"/>
</dbReference>
<keyword evidence="6" id="KW-0378">Hydrolase</keyword>
<name>A0AAD9PIV4_9APIC</name>
<dbReference type="HAMAP" id="MF_00235">
    <property type="entry name" value="Adenylate_kinase_Adk"/>
    <property type="match status" value="1"/>
</dbReference>
<dbReference type="SUPFAM" id="SSF52540">
    <property type="entry name" value="P-loop containing nucleoside triphosphate hydrolases"/>
    <property type="match status" value="1"/>
</dbReference>
<dbReference type="GO" id="GO:0016787">
    <property type="term" value="F:hydrolase activity"/>
    <property type="evidence" value="ECO:0007669"/>
    <property type="project" value="UniProtKB-KW"/>
</dbReference>
<dbReference type="PRINTS" id="PR00094">
    <property type="entry name" value="ADENYLTKNASE"/>
</dbReference>
<reference evidence="6" key="1">
    <citation type="journal article" date="2023" name="Nat. Microbiol.">
        <title>Babesia duncani multi-omics identifies virulence factors and drug targets.</title>
        <authorList>
            <person name="Singh P."/>
            <person name="Lonardi S."/>
            <person name="Liang Q."/>
            <person name="Vydyam P."/>
            <person name="Khabirova E."/>
            <person name="Fang T."/>
            <person name="Gihaz S."/>
            <person name="Thekkiniath J."/>
            <person name="Munshi M."/>
            <person name="Abel S."/>
            <person name="Ciampossin L."/>
            <person name="Batugedara G."/>
            <person name="Gupta M."/>
            <person name="Lu X.M."/>
            <person name="Lenz T."/>
            <person name="Chakravarty S."/>
            <person name="Cornillot E."/>
            <person name="Hu Y."/>
            <person name="Ma W."/>
            <person name="Gonzalez L.M."/>
            <person name="Sanchez S."/>
            <person name="Estrada K."/>
            <person name="Sanchez-Flores A."/>
            <person name="Montero E."/>
            <person name="Harb O.S."/>
            <person name="Le Roch K.G."/>
            <person name="Mamoun C.B."/>
        </authorList>
    </citation>
    <scope>NUCLEOTIDE SEQUENCE</scope>
    <source>
        <strain evidence="6">WA1</strain>
    </source>
</reference>
<feature type="domain" description="Adenylate kinase active site lid" evidence="5">
    <location>
        <begin position="154"/>
        <end position="189"/>
    </location>
</feature>
<dbReference type="Proteomes" id="UP001214638">
    <property type="component" value="Unassembled WGS sequence"/>
</dbReference>
<protein>
    <submittedName>
        <fullName evidence="6">Bifunctional P-loop containing nucleoside triphosphate hydrolase/Adenylate kinase</fullName>
    </submittedName>
</protein>
<dbReference type="KEGG" id="bdw:94336571"/>
<dbReference type="InterPro" id="IPR006259">
    <property type="entry name" value="Adenyl_kin_sub"/>
</dbReference>
<keyword evidence="7" id="KW-1185">Reference proteome</keyword>
<dbReference type="CDD" id="cd01428">
    <property type="entry name" value="ADK"/>
    <property type="match status" value="1"/>
</dbReference>
<evidence type="ECO:0000313" key="6">
    <source>
        <dbReference type="EMBL" id="KAK2195680.1"/>
    </source>
</evidence>
<dbReference type="Pfam" id="PF00406">
    <property type="entry name" value="ADK"/>
    <property type="match status" value="1"/>
</dbReference>
<evidence type="ECO:0000256" key="3">
    <source>
        <dbReference type="ARBA" id="ARBA00022777"/>
    </source>
</evidence>
<organism evidence="6 7">
    <name type="scientific">Babesia duncani</name>
    <dbReference type="NCBI Taxonomy" id="323732"/>
    <lineage>
        <taxon>Eukaryota</taxon>
        <taxon>Sar</taxon>
        <taxon>Alveolata</taxon>
        <taxon>Apicomplexa</taxon>
        <taxon>Aconoidasida</taxon>
        <taxon>Piroplasmida</taxon>
        <taxon>Babesiidae</taxon>
        <taxon>Babesia</taxon>
    </lineage>
</organism>
<proteinExistence type="inferred from homology"/>
<evidence type="ECO:0000313" key="7">
    <source>
        <dbReference type="Proteomes" id="UP001214638"/>
    </source>
</evidence>
<dbReference type="NCBIfam" id="TIGR01351">
    <property type="entry name" value="adk"/>
    <property type="match status" value="1"/>
</dbReference>
<comment type="similarity">
    <text evidence="4">Belongs to the adenylate kinase family.</text>
</comment>
<dbReference type="RefSeq" id="XP_067802523.1">
    <property type="nucleotide sequence ID" value="XM_067947301.1"/>
</dbReference>
<dbReference type="PANTHER" id="PTHR23359">
    <property type="entry name" value="NUCLEOTIDE KINASE"/>
    <property type="match status" value="1"/>
</dbReference>